<dbReference type="AlphaFoldDB" id="A0A3B0T3T9"/>
<dbReference type="GO" id="GO:0016787">
    <property type="term" value="F:hydrolase activity"/>
    <property type="evidence" value="ECO:0007669"/>
    <property type="project" value="UniProtKB-KW"/>
</dbReference>
<evidence type="ECO:0000256" key="4">
    <source>
        <dbReference type="ARBA" id="ARBA00022723"/>
    </source>
</evidence>
<dbReference type="GO" id="GO:0017061">
    <property type="term" value="F:S-methyl-5-thioadenosine phosphorylase activity"/>
    <property type="evidence" value="ECO:0007669"/>
    <property type="project" value="UniProtKB-EC"/>
</dbReference>
<comment type="catalytic activity">
    <reaction evidence="7">
        <text>adenosine + H2O + H(+) = inosine + NH4(+)</text>
        <dbReference type="Rhea" id="RHEA:24408"/>
        <dbReference type="ChEBI" id="CHEBI:15377"/>
        <dbReference type="ChEBI" id="CHEBI:15378"/>
        <dbReference type="ChEBI" id="CHEBI:16335"/>
        <dbReference type="ChEBI" id="CHEBI:17596"/>
        <dbReference type="ChEBI" id="CHEBI:28938"/>
        <dbReference type="EC" id="3.5.4.4"/>
    </reaction>
    <physiologicalReaction direction="left-to-right" evidence="7">
        <dbReference type="Rhea" id="RHEA:24409"/>
    </physiologicalReaction>
</comment>
<sequence>MIEAPALMRNPDVRHGFFGRIGGHSTGIYTSLNCGLGSDDDTRTVLRNRGHVATALGVLPDQLVTAYQSHTADVAIINGVPDEPPPVDALVTDKCGLALGVLAADCTPILFADARAGVIGAAHAGWRGALAGVLEMTVQVMGEIGARRQDIHAVIGPTIRQGSYEVGVEFRDRFEAADASNGRFFIHSDRRGYFRFDLPAYVAHRLAHLRLASVTDTGLDTYGDEKRFFSYRRSTHRGEPDFGRQISAITLGPATFDAQK</sequence>
<dbReference type="CDD" id="cd16833">
    <property type="entry name" value="YfiH"/>
    <property type="match status" value="1"/>
</dbReference>
<dbReference type="InterPro" id="IPR011324">
    <property type="entry name" value="Cytotoxic_necrot_fac-like_cat"/>
</dbReference>
<protein>
    <submittedName>
        <fullName evidence="10">FIG00003370: Multicopper polyphenol oxidase</fullName>
    </submittedName>
</protein>
<accession>A0A3B0T3T9</accession>
<gene>
    <name evidence="10" type="ORF">MNBD_ALPHA09-1872</name>
</gene>
<keyword evidence="4" id="KW-0479">Metal-binding</keyword>
<evidence type="ECO:0000256" key="1">
    <source>
        <dbReference type="ARBA" id="ARBA00000553"/>
    </source>
</evidence>
<evidence type="ECO:0000256" key="7">
    <source>
        <dbReference type="ARBA" id="ARBA00047989"/>
    </source>
</evidence>
<comment type="catalytic activity">
    <reaction evidence="1">
        <text>inosine + phosphate = alpha-D-ribose 1-phosphate + hypoxanthine</text>
        <dbReference type="Rhea" id="RHEA:27646"/>
        <dbReference type="ChEBI" id="CHEBI:17368"/>
        <dbReference type="ChEBI" id="CHEBI:17596"/>
        <dbReference type="ChEBI" id="CHEBI:43474"/>
        <dbReference type="ChEBI" id="CHEBI:57720"/>
        <dbReference type="EC" id="2.4.2.1"/>
    </reaction>
    <physiologicalReaction direction="left-to-right" evidence="1">
        <dbReference type="Rhea" id="RHEA:27647"/>
    </physiologicalReaction>
</comment>
<evidence type="ECO:0000256" key="9">
    <source>
        <dbReference type="ARBA" id="ARBA00049893"/>
    </source>
</evidence>
<dbReference type="SUPFAM" id="SSF64438">
    <property type="entry name" value="CNF1/YfiH-like putative cysteine hydrolases"/>
    <property type="match status" value="1"/>
</dbReference>
<evidence type="ECO:0000256" key="8">
    <source>
        <dbReference type="ARBA" id="ARBA00048968"/>
    </source>
</evidence>
<name>A0A3B0T3T9_9ZZZZ</name>
<evidence type="ECO:0000256" key="5">
    <source>
        <dbReference type="ARBA" id="ARBA00022801"/>
    </source>
</evidence>
<evidence type="ECO:0000313" key="10">
    <source>
        <dbReference type="EMBL" id="VAW12608.1"/>
    </source>
</evidence>
<dbReference type="Gene3D" id="3.60.140.10">
    <property type="entry name" value="CNF1/YfiH-like putative cysteine hydrolases"/>
    <property type="match status" value="1"/>
</dbReference>
<evidence type="ECO:0000256" key="6">
    <source>
        <dbReference type="ARBA" id="ARBA00022833"/>
    </source>
</evidence>
<dbReference type="InterPro" id="IPR003730">
    <property type="entry name" value="Cu_polyphenol_OxRdtase"/>
</dbReference>
<dbReference type="PANTHER" id="PTHR30616">
    <property type="entry name" value="UNCHARACTERIZED PROTEIN YFIH"/>
    <property type="match status" value="1"/>
</dbReference>
<dbReference type="PANTHER" id="PTHR30616:SF2">
    <property type="entry name" value="PURINE NUCLEOSIDE PHOSPHORYLASE LACC1"/>
    <property type="match status" value="1"/>
</dbReference>
<comment type="catalytic activity">
    <reaction evidence="8">
        <text>adenosine + phosphate = alpha-D-ribose 1-phosphate + adenine</text>
        <dbReference type="Rhea" id="RHEA:27642"/>
        <dbReference type="ChEBI" id="CHEBI:16335"/>
        <dbReference type="ChEBI" id="CHEBI:16708"/>
        <dbReference type="ChEBI" id="CHEBI:43474"/>
        <dbReference type="ChEBI" id="CHEBI:57720"/>
        <dbReference type="EC" id="2.4.2.1"/>
    </reaction>
    <physiologicalReaction direction="left-to-right" evidence="8">
        <dbReference type="Rhea" id="RHEA:27643"/>
    </physiologicalReaction>
</comment>
<comment type="similarity">
    <text evidence="2">Belongs to the purine nucleoside phosphorylase YfiH/LACC1 family.</text>
</comment>
<keyword evidence="6" id="KW-0862">Zinc</keyword>
<dbReference type="GO" id="GO:0005507">
    <property type="term" value="F:copper ion binding"/>
    <property type="evidence" value="ECO:0007669"/>
    <property type="project" value="TreeGrafter"/>
</dbReference>
<keyword evidence="3" id="KW-0808">Transferase</keyword>
<reference evidence="10" key="1">
    <citation type="submission" date="2018-06" db="EMBL/GenBank/DDBJ databases">
        <authorList>
            <person name="Zhirakovskaya E."/>
        </authorList>
    </citation>
    <scope>NUCLEOTIDE SEQUENCE</scope>
</reference>
<dbReference type="EMBL" id="UOEM01000049">
    <property type="protein sequence ID" value="VAW12608.1"/>
    <property type="molecule type" value="Genomic_DNA"/>
</dbReference>
<keyword evidence="5" id="KW-0378">Hydrolase</keyword>
<dbReference type="Pfam" id="PF02578">
    <property type="entry name" value="Cu-oxidase_4"/>
    <property type="match status" value="1"/>
</dbReference>
<comment type="catalytic activity">
    <reaction evidence="9">
        <text>S-methyl-5'-thioadenosine + phosphate = 5-(methylsulfanyl)-alpha-D-ribose 1-phosphate + adenine</text>
        <dbReference type="Rhea" id="RHEA:11852"/>
        <dbReference type="ChEBI" id="CHEBI:16708"/>
        <dbReference type="ChEBI" id="CHEBI:17509"/>
        <dbReference type="ChEBI" id="CHEBI:43474"/>
        <dbReference type="ChEBI" id="CHEBI:58533"/>
        <dbReference type="EC" id="2.4.2.28"/>
    </reaction>
    <physiologicalReaction direction="left-to-right" evidence="9">
        <dbReference type="Rhea" id="RHEA:11853"/>
    </physiologicalReaction>
</comment>
<dbReference type="NCBIfam" id="TIGR00726">
    <property type="entry name" value="peptidoglycan editing factor PgeF"/>
    <property type="match status" value="1"/>
</dbReference>
<evidence type="ECO:0000256" key="3">
    <source>
        <dbReference type="ARBA" id="ARBA00022679"/>
    </source>
</evidence>
<proteinExistence type="inferred from homology"/>
<dbReference type="InterPro" id="IPR038371">
    <property type="entry name" value="Cu_polyphenol_OxRdtase_sf"/>
</dbReference>
<evidence type="ECO:0000256" key="2">
    <source>
        <dbReference type="ARBA" id="ARBA00007353"/>
    </source>
</evidence>
<organism evidence="10">
    <name type="scientific">hydrothermal vent metagenome</name>
    <dbReference type="NCBI Taxonomy" id="652676"/>
    <lineage>
        <taxon>unclassified sequences</taxon>
        <taxon>metagenomes</taxon>
        <taxon>ecological metagenomes</taxon>
    </lineage>
</organism>